<feature type="region of interest" description="Disordered" evidence="5">
    <location>
        <begin position="23"/>
        <end position="59"/>
    </location>
</feature>
<dbReference type="PROSITE" id="PS51128">
    <property type="entry name" value="ZF_DKSA_2"/>
    <property type="match status" value="1"/>
</dbReference>
<evidence type="ECO:0000313" key="7">
    <source>
        <dbReference type="EMBL" id="CAG9620667.1"/>
    </source>
</evidence>
<dbReference type="Gene3D" id="1.20.120.910">
    <property type="entry name" value="DksA, coiled-coil domain"/>
    <property type="match status" value="1"/>
</dbReference>
<dbReference type="Pfam" id="PF01258">
    <property type="entry name" value="zf-dskA_traR"/>
    <property type="match status" value="1"/>
</dbReference>
<keyword evidence="1" id="KW-0479">Metal-binding</keyword>
<evidence type="ECO:0000256" key="5">
    <source>
        <dbReference type="SAM" id="MobiDB-lite"/>
    </source>
</evidence>
<evidence type="ECO:0000313" key="8">
    <source>
        <dbReference type="Proteomes" id="UP000789833"/>
    </source>
</evidence>
<dbReference type="SUPFAM" id="SSF109635">
    <property type="entry name" value="DnaK suppressor protein DksA, alpha-hairpin domain"/>
    <property type="match status" value="1"/>
</dbReference>
<sequence length="131" mass="14876">MKLSAENEKILRNKLENMKETIEKKQEQSVLDESLKESSGEITSGIGNHLAEGNAERVERAQEQTFEQMDDRLYNEIKDALQRMEEGTYGICVDTGEEIPFERLEAIPYAKRIASAQEKVDKGLSSQNPNI</sequence>
<evidence type="ECO:0000256" key="1">
    <source>
        <dbReference type="ARBA" id="ARBA00022723"/>
    </source>
</evidence>
<dbReference type="RefSeq" id="WP_230500578.1">
    <property type="nucleotide sequence ID" value="NZ_CAKJTJ010000005.1"/>
</dbReference>
<dbReference type="PANTHER" id="PTHR33823:SF4">
    <property type="entry name" value="GENERAL STRESS PROTEIN 16O"/>
    <property type="match status" value="1"/>
</dbReference>
<keyword evidence="2" id="KW-0863">Zinc-finger</keyword>
<gene>
    <name evidence="7" type="primary">yocK</name>
    <name evidence="7" type="ORF">BACCIP111883_01436</name>
</gene>
<feature type="zinc finger region" description="dksA C4-type" evidence="4">
    <location>
        <begin position="92"/>
        <end position="116"/>
    </location>
</feature>
<evidence type="ECO:0000259" key="6">
    <source>
        <dbReference type="Pfam" id="PF01258"/>
    </source>
</evidence>
<accession>A0ABM8YL33</accession>
<evidence type="ECO:0000256" key="3">
    <source>
        <dbReference type="ARBA" id="ARBA00022833"/>
    </source>
</evidence>
<evidence type="ECO:0000256" key="4">
    <source>
        <dbReference type="PROSITE-ProRule" id="PRU00510"/>
    </source>
</evidence>
<dbReference type="PANTHER" id="PTHR33823">
    <property type="entry name" value="RNA POLYMERASE-BINDING TRANSCRIPTION FACTOR DKSA-RELATED"/>
    <property type="match status" value="1"/>
</dbReference>
<dbReference type="EMBL" id="CAKJTJ010000005">
    <property type="protein sequence ID" value="CAG9620667.1"/>
    <property type="molecule type" value="Genomic_DNA"/>
</dbReference>
<dbReference type="InterPro" id="IPR037187">
    <property type="entry name" value="DnaK_N"/>
</dbReference>
<organism evidence="7 8">
    <name type="scientific">Sutcliffiella rhizosphaerae</name>
    <dbReference type="NCBI Taxonomy" id="2880967"/>
    <lineage>
        <taxon>Bacteria</taxon>
        <taxon>Bacillati</taxon>
        <taxon>Bacillota</taxon>
        <taxon>Bacilli</taxon>
        <taxon>Bacillales</taxon>
        <taxon>Bacillaceae</taxon>
        <taxon>Sutcliffiella</taxon>
    </lineage>
</organism>
<comment type="caution">
    <text evidence="7">The sequence shown here is derived from an EMBL/GenBank/DDBJ whole genome shotgun (WGS) entry which is preliminary data.</text>
</comment>
<feature type="domain" description="Zinc finger DksA/TraR C4-type" evidence="6">
    <location>
        <begin position="87"/>
        <end position="119"/>
    </location>
</feature>
<name>A0ABM8YL33_9BACI</name>
<dbReference type="SUPFAM" id="SSF57716">
    <property type="entry name" value="Glucocorticoid receptor-like (DNA-binding domain)"/>
    <property type="match status" value="1"/>
</dbReference>
<proteinExistence type="predicted"/>
<dbReference type="InterPro" id="IPR000962">
    <property type="entry name" value="Znf_DskA_TraR"/>
</dbReference>
<keyword evidence="8" id="KW-1185">Reference proteome</keyword>
<feature type="compositionally biased region" description="Basic and acidic residues" evidence="5">
    <location>
        <begin position="23"/>
        <end position="39"/>
    </location>
</feature>
<dbReference type="Proteomes" id="UP000789833">
    <property type="component" value="Unassembled WGS sequence"/>
</dbReference>
<protein>
    <submittedName>
        <fullName evidence="7">General stress protein 16O</fullName>
    </submittedName>
</protein>
<reference evidence="7 8" key="1">
    <citation type="submission" date="2021-10" db="EMBL/GenBank/DDBJ databases">
        <authorList>
            <person name="Criscuolo A."/>
        </authorList>
    </citation>
    <scope>NUCLEOTIDE SEQUENCE [LARGE SCALE GENOMIC DNA]</scope>
    <source>
        <strain evidence="8">CIP 111883</strain>
    </source>
</reference>
<keyword evidence="3" id="KW-0862">Zinc</keyword>
<evidence type="ECO:0000256" key="2">
    <source>
        <dbReference type="ARBA" id="ARBA00022771"/>
    </source>
</evidence>